<organism evidence="7 8">
    <name type="scientific">Haemophilus parainfluenzae</name>
    <dbReference type="NCBI Taxonomy" id="729"/>
    <lineage>
        <taxon>Bacteria</taxon>
        <taxon>Pseudomonadati</taxon>
        <taxon>Pseudomonadota</taxon>
        <taxon>Gammaproteobacteria</taxon>
        <taxon>Pasteurellales</taxon>
        <taxon>Pasteurellaceae</taxon>
        <taxon>Haemophilus</taxon>
    </lineage>
</organism>
<name>A0AB37IKN6_HAEPA</name>
<evidence type="ECO:0000256" key="1">
    <source>
        <dbReference type="ARBA" id="ARBA00022598"/>
    </source>
</evidence>
<evidence type="ECO:0000313" key="7">
    <source>
        <dbReference type="EMBL" id="RDE92432.1"/>
    </source>
</evidence>
<keyword evidence="4" id="KW-0067">ATP-binding</keyword>
<evidence type="ECO:0000256" key="2">
    <source>
        <dbReference type="ARBA" id="ARBA00022723"/>
    </source>
</evidence>
<dbReference type="GO" id="GO:0016874">
    <property type="term" value="F:ligase activity"/>
    <property type="evidence" value="ECO:0007669"/>
    <property type="project" value="UniProtKB-KW"/>
</dbReference>
<dbReference type="AlphaFoldDB" id="A0AB37IKN6"/>
<dbReference type="InterPro" id="IPR016185">
    <property type="entry name" value="PreATP-grasp_dom_sf"/>
</dbReference>
<evidence type="ECO:0000256" key="5">
    <source>
        <dbReference type="ARBA" id="ARBA00022842"/>
    </source>
</evidence>
<gene>
    <name evidence="7" type="ORF">DPV97_04875</name>
</gene>
<feature type="domain" description="Glutathionylspermidine synthase pre-ATP-grasp-like" evidence="6">
    <location>
        <begin position="15"/>
        <end position="390"/>
    </location>
</feature>
<accession>A0AB37IKN6</accession>
<dbReference type="GO" id="GO:0005524">
    <property type="term" value="F:ATP binding"/>
    <property type="evidence" value="ECO:0007669"/>
    <property type="project" value="UniProtKB-KW"/>
</dbReference>
<dbReference type="Pfam" id="PF03738">
    <property type="entry name" value="GSP_synth"/>
    <property type="match status" value="1"/>
</dbReference>
<comment type="caution">
    <text evidence="7">The sequence shown here is derived from an EMBL/GenBank/DDBJ whole genome shotgun (WGS) entry which is preliminary data.</text>
</comment>
<keyword evidence="1" id="KW-0436">Ligase</keyword>
<dbReference type="GO" id="GO:0046872">
    <property type="term" value="F:metal ion binding"/>
    <property type="evidence" value="ECO:0007669"/>
    <property type="project" value="UniProtKB-KW"/>
</dbReference>
<dbReference type="SUPFAM" id="SSF56059">
    <property type="entry name" value="Glutathione synthetase ATP-binding domain-like"/>
    <property type="match status" value="1"/>
</dbReference>
<keyword evidence="3" id="KW-0547">Nucleotide-binding</keyword>
<evidence type="ECO:0000259" key="6">
    <source>
        <dbReference type="Pfam" id="PF03738"/>
    </source>
</evidence>
<dbReference type="Proteomes" id="UP000253763">
    <property type="component" value="Unassembled WGS sequence"/>
</dbReference>
<dbReference type="EMBL" id="QEPZ01000003">
    <property type="protein sequence ID" value="RDE92432.1"/>
    <property type="molecule type" value="Genomic_DNA"/>
</dbReference>
<keyword evidence="5" id="KW-0460">Magnesium</keyword>
<dbReference type="InterPro" id="IPR005494">
    <property type="entry name" value="GSPS_pre-ATP-grasp-like_dom"/>
</dbReference>
<evidence type="ECO:0000256" key="4">
    <source>
        <dbReference type="ARBA" id="ARBA00022840"/>
    </source>
</evidence>
<dbReference type="RefSeq" id="WP_070714745.1">
    <property type="nucleotide sequence ID" value="NZ_QEPZ01000003.1"/>
</dbReference>
<reference evidence="7 8" key="1">
    <citation type="submission" date="2018-05" db="EMBL/GenBank/DDBJ databases">
        <title>Draft Genome Sequences for a Diverse set of 7 Haemophilus Species.</title>
        <authorList>
            <person name="Nichols M."/>
            <person name="Topaz N."/>
            <person name="Wang X."/>
            <person name="Wang X."/>
            <person name="Boxrud D."/>
        </authorList>
    </citation>
    <scope>NUCLEOTIDE SEQUENCE [LARGE SCALE GENOMIC DNA]</scope>
    <source>
        <strain evidence="7 8">C2008003258</strain>
    </source>
</reference>
<evidence type="ECO:0000256" key="3">
    <source>
        <dbReference type="ARBA" id="ARBA00022741"/>
    </source>
</evidence>
<protein>
    <submittedName>
        <fullName evidence="7">Glutathionylspermidine synthase preATP-grasp family protein</fullName>
    </submittedName>
</protein>
<sequence>MKRITGFPTRPDMVQQLLNVGFDYYNLPSSDGSHYWSDNVAYEFTLAEIDRIEDATNELHAMCMDFVADEIKQGDYAHYRFTDLQKNLIEQTWAKNVPHLYGRFDFGYDGENLKMFEYNADTPTSLLEAAVVQWQWLEQIEGLAHRDQFNWIHEELLNRFQFIQQQTGLNDFHFSAMQEAGREDWGNIDYLADVAYNAGWHIHQLAIEDVGYDKDSQQFLDLNNQPIDCLFKLYPLEWMTTTEYAPHMLNSSTTFIEPAWKLLLSNKVLLAKLWQKHPNHPLLLPAYFSKHDITDRQSIWVKKPTLGREGANVSYYEKRNGLEFAAKGSEHSAFYDQAGYIYQQKFELPNFDGMYPMIGSWVVGDVACGIGLREDFTPVTGNDSHFIPHYYFVE</sequence>
<keyword evidence="2" id="KW-0479">Metal-binding</keyword>
<proteinExistence type="predicted"/>
<dbReference type="SUPFAM" id="SSF52440">
    <property type="entry name" value="PreATP-grasp domain"/>
    <property type="match status" value="1"/>
</dbReference>
<evidence type="ECO:0000313" key="8">
    <source>
        <dbReference type="Proteomes" id="UP000253763"/>
    </source>
</evidence>
<dbReference type="Gene3D" id="3.30.1490.330">
    <property type="match status" value="1"/>
</dbReference>